<evidence type="ECO:0000256" key="2">
    <source>
        <dbReference type="ARBA" id="ARBA00023319"/>
    </source>
</evidence>
<reference evidence="6" key="1">
    <citation type="thesis" date="2020" institute="ProQuest LLC" country="789 East Eisenhower Parkway, Ann Arbor, MI, USA">
        <title>Comparative Genomics and Chromosome Evolution.</title>
        <authorList>
            <person name="Mudd A.B."/>
        </authorList>
    </citation>
    <scope>NUCLEOTIDE SEQUENCE</scope>
    <source>
        <strain evidence="6">Female2</strain>
        <tissue evidence="6">Blood</tissue>
    </source>
</reference>
<dbReference type="InterPro" id="IPR003599">
    <property type="entry name" value="Ig_sub"/>
</dbReference>
<evidence type="ECO:0000256" key="4">
    <source>
        <dbReference type="SAM" id="SignalP"/>
    </source>
</evidence>
<dbReference type="GO" id="GO:0004930">
    <property type="term" value="F:G protein-coupled receptor activity"/>
    <property type="evidence" value="ECO:0007669"/>
    <property type="project" value="InterPro"/>
</dbReference>
<dbReference type="PANTHER" id="PTHR45813:SF4">
    <property type="entry name" value="ADHESION G PROTEIN-COUPLED RECEPTOR F5"/>
    <property type="match status" value="1"/>
</dbReference>
<name>A0A8T2JPR5_9PIPI</name>
<keyword evidence="1 4" id="KW-0732">Signal</keyword>
<gene>
    <name evidence="6" type="ORF">GDO86_010511</name>
</gene>
<feature type="region of interest" description="Disordered" evidence="3">
    <location>
        <begin position="36"/>
        <end position="64"/>
    </location>
</feature>
<evidence type="ECO:0000313" key="7">
    <source>
        <dbReference type="Proteomes" id="UP000812440"/>
    </source>
</evidence>
<dbReference type="InterPro" id="IPR013151">
    <property type="entry name" value="Immunoglobulin_dom"/>
</dbReference>
<dbReference type="InterPro" id="IPR007110">
    <property type="entry name" value="Ig-like_dom"/>
</dbReference>
<keyword evidence="7" id="KW-1185">Reference proteome</keyword>
<feature type="domain" description="Ig-like" evidence="5">
    <location>
        <begin position="158"/>
        <end position="252"/>
    </location>
</feature>
<dbReference type="GO" id="GO:0016020">
    <property type="term" value="C:membrane"/>
    <property type="evidence" value="ECO:0007669"/>
    <property type="project" value="InterPro"/>
</dbReference>
<dbReference type="Gene3D" id="2.60.40.10">
    <property type="entry name" value="Immunoglobulins"/>
    <property type="match status" value="2"/>
</dbReference>
<dbReference type="InterPro" id="IPR036179">
    <property type="entry name" value="Ig-like_dom_sf"/>
</dbReference>
<evidence type="ECO:0000256" key="1">
    <source>
        <dbReference type="ARBA" id="ARBA00022729"/>
    </source>
</evidence>
<dbReference type="OrthoDB" id="10040049at2759"/>
<dbReference type="AlphaFoldDB" id="A0A8T2JPR5"/>
<feature type="domain" description="Ig-like" evidence="5">
    <location>
        <begin position="61"/>
        <end position="152"/>
    </location>
</feature>
<feature type="signal peptide" evidence="4">
    <location>
        <begin position="1"/>
        <end position="28"/>
    </location>
</feature>
<dbReference type="Pfam" id="PF00047">
    <property type="entry name" value="ig"/>
    <property type="match status" value="2"/>
</dbReference>
<feature type="chain" id="PRO_5035734876" description="Ig-like domain-containing protein" evidence="4">
    <location>
        <begin position="29"/>
        <end position="389"/>
    </location>
</feature>
<dbReference type="InterPro" id="IPR051587">
    <property type="entry name" value="Adhesion_GPCR"/>
</dbReference>
<comment type="caution">
    <text evidence="6">The sequence shown here is derived from an EMBL/GenBank/DDBJ whole genome shotgun (WGS) entry which is preliminary data.</text>
</comment>
<dbReference type="SUPFAM" id="SSF48726">
    <property type="entry name" value="Immunoglobulin"/>
    <property type="match status" value="2"/>
</dbReference>
<dbReference type="PANTHER" id="PTHR45813">
    <property type="entry name" value="IG-LIKE DOMAIN-CONTAINING PROTEIN"/>
    <property type="match status" value="1"/>
</dbReference>
<dbReference type="Proteomes" id="UP000812440">
    <property type="component" value="Chromosome 5"/>
</dbReference>
<dbReference type="InterPro" id="IPR008078">
    <property type="entry name" value="GPCR_2_Ig-hepta-like_rcpt"/>
</dbReference>
<keyword evidence="2" id="KW-0393">Immunoglobulin domain</keyword>
<organism evidence="6 7">
    <name type="scientific">Hymenochirus boettgeri</name>
    <name type="common">Congo dwarf clawed frog</name>
    <dbReference type="NCBI Taxonomy" id="247094"/>
    <lineage>
        <taxon>Eukaryota</taxon>
        <taxon>Metazoa</taxon>
        <taxon>Chordata</taxon>
        <taxon>Craniata</taxon>
        <taxon>Vertebrata</taxon>
        <taxon>Euteleostomi</taxon>
        <taxon>Amphibia</taxon>
        <taxon>Batrachia</taxon>
        <taxon>Anura</taxon>
        <taxon>Pipoidea</taxon>
        <taxon>Pipidae</taxon>
        <taxon>Pipinae</taxon>
        <taxon>Hymenochirus</taxon>
    </lineage>
</organism>
<evidence type="ECO:0000313" key="6">
    <source>
        <dbReference type="EMBL" id="KAG8445748.1"/>
    </source>
</evidence>
<dbReference type="GO" id="GO:0007189">
    <property type="term" value="P:adenylate cyclase-activating G protein-coupled receptor signaling pathway"/>
    <property type="evidence" value="ECO:0007669"/>
    <property type="project" value="TreeGrafter"/>
</dbReference>
<sequence>MFINVTKTAGKIWLLAFLLLHISKCLKAKEIETELDEEGHSDNGDHNAQSSENSHHEQPEPPVILSNYTVTPDVPFTGDTLTIVCQFSELNTDISWFRNWFLIHNDVRINMTTNIRTQSVLYALTVKDLTMEDAGTYICKSNSNGRSQVQIIPLLIKPVTIIQTSNTDIVCDGNKVNLTCCTNDISIFNVQWKVTGGLSIIGTETLNSTCATYTVQANTSLCPSDKSGQKTNYTCDFQGRNGARSWKEIQVTYVRKANVEMKDPGLVSVQQPLVLSCQSDVPSFDKVIWSINTVDNIIDPIRFPHYETIENGSAISTLTVNHVTLDWSGTYYCTFYQSRTHSTGTVTLNVGHCRFQRRFKLIQFKQIKSAAIHSLLVAASNLIIIMTIQ</sequence>
<feature type="domain" description="Ig-like" evidence="5">
    <location>
        <begin position="271"/>
        <end position="349"/>
    </location>
</feature>
<evidence type="ECO:0000259" key="5">
    <source>
        <dbReference type="PROSITE" id="PS50835"/>
    </source>
</evidence>
<dbReference type="PRINTS" id="PR01695">
    <property type="entry name" value="IGHEPTARCPTR"/>
</dbReference>
<accession>A0A8T2JPR5</accession>
<evidence type="ECO:0000256" key="3">
    <source>
        <dbReference type="SAM" id="MobiDB-lite"/>
    </source>
</evidence>
<protein>
    <recommendedName>
        <fullName evidence="5">Ig-like domain-containing protein</fullName>
    </recommendedName>
</protein>
<dbReference type="SMART" id="SM00409">
    <property type="entry name" value="IG"/>
    <property type="match status" value="2"/>
</dbReference>
<proteinExistence type="predicted"/>
<feature type="compositionally biased region" description="Basic and acidic residues" evidence="3">
    <location>
        <begin position="36"/>
        <end position="45"/>
    </location>
</feature>
<dbReference type="PROSITE" id="PS50835">
    <property type="entry name" value="IG_LIKE"/>
    <property type="match status" value="3"/>
</dbReference>
<dbReference type="EMBL" id="JAACNH010000004">
    <property type="protein sequence ID" value="KAG8445748.1"/>
    <property type="molecule type" value="Genomic_DNA"/>
</dbReference>
<dbReference type="CDD" id="cd00096">
    <property type="entry name" value="Ig"/>
    <property type="match status" value="1"/>
</dbReference>
<dbReference type="InterPro" id="IPR013783">
    <property type="entry name" value="Ig-like_fold"/>
</dbReference>